<keyword evidence="9" id="KW-0812">Transmembrane</keyword>
<dbReference type="GO" id="GO:0005524">
    <property type="term" value="F:ATP binding"/>
    <property type="evidence" value="ECO:0007669"/>
    <property type="project" value="UniProtKB-KW"/>
</dbReference>
<dbReference type="OrthoDB" id="227596at2"/>
<feature type="transmembrane region" description="Helical" evidence="9">
    <location>
        <begin position="139"/>
        <end position="159"/>
    </location>
</feature>
<keyword evidence="3" id="KW-0597">Phosphoprotein</keyword>
<dbReference type="GO" id="GO:0046983">
    <property type="term" value="F:protein dimerization activity"/>
    <property type="evidence" value="ECO:0007669"/>
    <property type="project" value="InterPro"/>
</dbReference>
<dbReference type="Proteomes" id="UP000199009">
    <property type="component" value="Chromosome I"/>
</dbReference>
<dbReference type="AlphaFoldDB" id="A0A1G8BBN9"/>
<feature type="domain" description="Histidine kinase/HSP90-like ATPase" evidence="10">
    <location>
        <begin position="295"/>
        <end position="390"/>
    </location>
</feature>
<keyword evidence="4" id="KW-0808">Transferase</keyword>
<evidence type="ECO:0000256" key="2">
    <source>
        <dbReference type="ARBA" id="ARBA00012438"/>
    </source>
</evidence>
<evidence type="ECO:0000256" key="8">
    <source>
        <dbReference type="ARBA" id="ARBA00023012"/>
    </source>
</evidence>
<reference evidence="11 12" key="1">
    <citation type="submission" date="2016-10" db="EMBL/GenBank/DDBJ databases">
        <authorList>
            <person name="de Groot N.N."/>
        </authorList>
    </citation>
    <scope>NUCLEOTIDE SEQUENCE [LARGE SCALE GENOMIC DNA]</scope>
    <source>
        <strain evidence="11 12">DSM 23142</strain>
    </source>
</reference>
<keyword evidence="9" id="KW-0472">Membrane</keyword>
<dbReference type="InterPro" id="IPR036890">
    <property type="entry name" value="HATPase_C_sf"/>
</dbReference>
<dbReference type="Gene3D" id="3.30.565.10">
    <property type="entry name" value="Histidine kinase-like ATPase, C-terminal domain"/>
    <property type="match status" value="1"/>
</dbReference>
<evidence type="ECO:0000256" key="1">
    <source>
        <dbReference type="ARBA" id="ARBA00000085"/>
    </source>
</evidence>
<evidence type="ECO:0000256" key="6">
    <source>
        <dbReference type="ARBA" id="ARBA00022777"/>
    </source>
</evidence>
<sequence length="392" mass="40948">MPGELWEESGSRFRPPPAVTLLVPVFLALLVQVVGTIAICAWQGVPPRFAAGSVALAAASAFALLGARRWPGPTVAVVSALTLADLFVPPDASPPFLALAFAIVGAIIRGARAWALVSVGSAWLAAIVTAGVLDVRVHPLRVALTTLALALCFAVGEGVRRRLERGRAHRAQLVERRRAAEQDERARIARELHDVLAHSLSQIAVQSGVGLHLFDREPERAREALASIRGLSATGLDEVRGVLSFLRGDDASPRTAPLTPQPQLADLGRLVDQRSALGLTVTLHDRLAGALPPSAVQTAAYRIAQESLTNVVRHSGATRAAVTLERRAEGEDDALVVTVDDDGTGTASGGFEGAGIRGMRERAQLAGGEVSLSSGTTGGTTVIARLPWAGAA</sequence>
<dbReference type="SMART" id="SM00387">
    <property type="entry name" value="HATPase_c"/>
    <property type="match status" value="1"/>
</dbReference>
<evidence type="ECO:0000256" key="7">
    <source>
        <dbReference type="ARBA" id="ARBA00022840"/>
    </source>
</evidence>
<dbReference type="EC" id="2.7.13.3" evidence="2"/>
<gene>
    <name evidence="11" type="ORF">SAMN04489810_2753</name>
</gene>
<accession>A0A1G8BBN9</accession>
<dbReference type="GO" id="GO:0000155">
    <property type="term" value="F:phosphorelay sensor kinase activity"/>
    <property type="evidence" value="ECO:0007669"/>
    <property type="project" value="InterPro"/>
</dbReference>
<evidence type="ECO:0000256" key="5">
    <source>
        <dbReference type="ARBA" id="ARBA00022741"/>
    </source>
</evidence>
<feature type="transmembrane region" description="Helical" evidence="9">
    <location>
        <begin position="87"/>
        <end position="107"/>
    </location>
</feature>
<evidence type="ECO:0000313" key="11">
    <source>
        <dbReference type="EMBL" id="SDH30635.1"/>
    </source>
</evidence>
<dbReference type="SUPFAM" id="SSF55874">
    <property type="entry name" value="ATPase domain of HSP90 chaperone/DNA topoisomerase II/histidine kinase"/>
    <property type="match status" value="1"/>
</dbReference>
<evidence type="ECO:0000256" key="4">
    <source>
        <dbReference type="ARBA" id="ARBA00022679"/>
    </source>
</evidence>
<dbReference type="RefSeq" id="WP_091491253.1">
    <property type="nucleotide sequence ID" value="NZ_LT629692.1"/>
</dbReference>
<dbReference type="InterPro" id="IPR003594">
    <property type="entry name" value="HATPase_dom"/>
</dbReference>
<dbReference type="PANTHER" id="PTHR24421:SF10">
    <property type="entry name" value="NITRATE_NITRITE SENSOR PROTEIN NARQ"/>
    <property type="match status" value="1"/>
</dbReference>
<organism evidence="11 12">
    <name type="scientific">Microbacterium pygmaeum</name>
    <dbReference type="NCBI Taxonomy" id="370764"/>
    <lineage>
        <taxon>Bacteria</taxon>
        <taxon>Bacillati</taxon>
        <taxon>Actinomycetota</taxon>
        <taxon>Actinomycetes</taxon>
        <taxon>Micrococcales</taxon>
        <taxon>Microbacteriaceae</taxon>
        <taxon>Microbacterium</taxon>
    </lineage>
</organism>
<dbReference type="CDD" id="cd16917">
    <property type="entry name" value="HATPase_UhpB-NarQ-NarX-like"/>
    <property type="match status" value="1"/>
</dbReference>
<dbReference type="Pfam" id="PF07730">
    <property type="entry name" value="HisKA_3"/>
    <property type="match status" value="1"/>
</dbReference>
<keyword evidence="9" id="KW-1133">Transmembrane helix</keyword>
<feature type="transmembrane region" description="Helical" evidence="9">
    <location>
        <begin position="49"/>
        <end position="67"/>
    </location>
</feature>
<dbReference type="GO" id="GO:0016020">
    <property type="term" value="C:membrane"/>
    <property type="evidence" value="ECO:0007669"/>
    <property type="project" value="InterPro"/>
</dbReference>
<dbReference type="EMBL" id="LT629692">
    <property type="protein sequence ID" value="SDH30635.1"/>
    <property type="molecule type" value="Genomic_DNA"/>
</dbReference>
<name>A0A1G8BBN9_9MICO</name>
<keyword evidence="6 11" id="KW-0418">Kinase</keyword>
<evidence type="ECO:0000259" key="10">
    <source>
        <dbReference type="SMART" id="SM00387"/>
    </source>
</evidence>
<proteinExistence type="predicted"/>
<dbReference type="InterPro" id="IPR011712">
    <property type="entry name" value="Sig_transdc_His_kin_sub3_dim/P"/>
</dbReference>
<protein>
    <recommendedName>
        <fullName evidence="2">histidine kinase</fullName>
        <ecNumber evidence="2">2.7.13.3</ecNumber>
    </recommendedName>
</protein>
<evidence type="ECO:0000256" key="9">
    <source>
        <dbReference type="SAM" id="Phobius"/>
    </source>
</evidence>
<dbReference type="InterPro" id="IPR050482">
    <property type="entry name" value="Sensor_HK_TwoCompSys"/>
</dbReference>
<dbReference type="Gene3D" id="1.20.5.1930">
    <property type="match status" value="1"/>
</dbReference>
<evidence type="ECO:0000313" key="12">
    <source>
        <dbReference type="Proteomes" id="UP000199009"/>
    </source>
</evidence>
<evidence type="ECO:0000256" key="3">
    <source>
        <dbReference type="ARBA" id="ARBA00022553"/>
    </source>
</evidence>
<keyword evidence="8" id="KW-0902">Two-component regulatory system</keyword>
<keyword evidence="7" id="KW-0067">ATP-binding</keyword>
<keyword evidence="5" id="KW-0547">Nucleotide-binding</keyword>
<feature type="transmembrane region" description="Helical" evidence="9">
    <location>
        <begin position="114"/>
        <end position="133"/>
    </location>
</feature>
<dbReference type="PANTHER" id="PTHR24421">
    <property type="entry name" value="NITRATE/NITRITE SENSOR PROTEIN NARX-RELATED"/>
    <property type="match status" value="1"/>
</dbReference>
<dbReference type="Pfam" id="PF02518">
    <property type="entry name" value="HATPase_c"/>
    <property type="match status" value="1"/>
</dbReference>
<dbReference type="STRING" id="370764.SAMN04489810_2753"/>
<keyword evidence="12" id="KW-1185">Reference proteome</keyword>
<comment type="catalytic activity">
    <reaction evidence="1">
        <text>ATP + protein L-histidine = ADP + protein N-phospho-L-histidine.</text>
        <dbReference type="EC" id="2.7.13.3"/>
    </reaction>
</comment>
<feature type="transmembrane region" description="Helical" evidence="9">
    <location>
        <begin position="20"/>
        <end position="42"/>
    </location>
</feature>